<evidence type="ECO:0000313" key="2">
    <source>
        <dbReference type="Proteomes" id="UP000824469"/>
    </source>
</evidence>
<dbReference type="EMBL" id="JAHRHJ020000007">
    <property type="protein sequence ID" value="KAH9308631.1"/>
    <property type="molecule type" value="Genomic_DNA"/>
</dbReference>
<accession>A0AA38KT44</accession>
<reference evidence="1 2" key="1">
    <citation type="journal article" date="2021" name="Nat. Plants">
        <title>The Taxus genome provides insights into paclitaxel biosynthesis.</title>
        <authorList>
            <person name="Xiong X."/>
            <person name="Gou J."/>
            <person name="Liao Q."/>
            <person name="Li Y."/>
            <person name="Zhou Q."/>
            <person name="Bi G."/>
            <person name="Li C."/>
            <person name="Du R."/>
            <person name="Wang X."/>
            <person name="Sun T."/>
            <person name="Guo L."/>
            <person name="Liang H."/>
            <person name="Lu P."/>
            <person name="Wu Y."/>
            <person name="Zhang Z."/>
            <person name="Ro D.K."/>
            <person name="Shang Y."/>
            <person name="Huang S."/>
            <person name="Yan J."/>
        </authorList>
    </citation>
    <scope>NUCLEOTIDE SEQUENCE [LARGE SCALE GENOMIC DNA]</scope>
    <source>
        <strain evidence="1">Ta-2019</strain>
    </source>
</reference>
<feature type="non-terminal residue" evidence="1">
    <location>
        <position position="52"/>
    </location>
</feature>
<comment type="caution">
    <text evidence="1">The sequence shown here is derived from an EMBL/GenBank/DDBJ whole genome shotgun (WGS) entry which is preliminary data.</text>
</comment>
<evidence type="ECO:0000313" key="1">
    <source>
        <dbReference type="EMBL" id="KAH9308631.1"/>
    </source>
</evidence>
<keyword evidence="2" id="KW-1185">Reference proteome</keyword>
<dbReference type="Proteomes" id="UP000824469">
    <property type="component" value="Unassembled WGS sequence"/>
</dbReference>
<name>A0AA38KT44_TAXCH</name>
<proteinExistence type="predicted"/>
<feature type="non-terminal residue" evidence="1">
    <location>
        <position position="1"/>
    </location>
</feature>
<gene>
    <name evidence="1" type="ORF">KI387_036542</name>
</gene>
<organism evidence="1 2">
    <name type="scientific">Taxus chinensis</name>
    <name type="common">Chinese yew</name>
    <name type="synonym">Taxus wallichiana var. chinensis</name>
    <dbReference type="NCBI Taxonomy" id="29808"/>
    <lineage>
        <taxon>Eukaryota</taxon>
        <taxon>Viridiplantae</taxon>
        <taxon>Streptophyta</taxon>
        <taxon>Embryophyta</taxon>
        <taxon>Tracheophyta</taxon>
        <taxon>Spermatophyta</taxon>
        <taxon>Pinopsida</taxon>
        <taxon>Pinidae</taxon>
        <taxon>Conifers II</taxon>
        <taxon>Cupressales</taxon>
        <taxon>Taxaceae</taxon>
        <taxon>Taxus</taxon>
    </lineage>
</organism>
<protein>
    <submittedName>
        <fullName evidence="1">Uncharacterized protein</fullName>
    </submittedName>
</protein>
<dbReference type="AlphaFoldDB" id="A0AA38KT44"/>
<sequence>TNMDSCDRFFLPHPPCEVDQQVDEADNEDGTDDDICMVGFSSSSQGGATSTE</sequence>